<gene>
    <name evidence="1" type="ORF">C440_04788</name>
</gene>
<dbReference type="Proteomes" id="UP000011550">
    <property type="component" value="Unassembled WGS sequence"/>
</dbReference>
<reference evidence="1 2" key="1">
    <citation type="journal article" date="2014" name="PLoS Genet.">
        <title>Phylogenetically driven sequencing of extremely halophilic archaea reveals strategies for static and dynamic osmo-response.</title>
        <authorList>
            <person name="Becker E.A."/>
            <person name="Seitzer P.M."/>
            <person name="Tritt A."/>
            <person name="Larsen D."/>
            <person name="Krusor M."/>
            <person name="Yao A.I."/>
            <person name="Wu D."/>
            <person name="Madern D."/>
            <person name="Eisen J.A."/>
            <person name="Darling A.E."/>
            <person name="Facciotti M.T."/>
        </authorList>
    </citation>
    <scope>NUCLEOTIDE SEQUENCE [LARGE SCALE GENOMIC DNA]</scope>
    <source>
        <strain evidence="1 2">ATCC BAA-1512</strain>
    </source>
</reference>
<dbReference type="EMBL" id="AOLN01000007">
    <property type="protein sequence ID" value="ELZ96435.1"/>
    <property type="molecule type" value="Genomic_DNA"/>
</dbReference>
<name>M0II38_9EURY</name>
<evidence type="ECO:0000313" key="2">
    <source>
        <dbReference type="Proteomes" id="UP000011550"/>
    </source>
</evidence>
<organism evidence="1 2">
    <name type="scientific">Haloferax mucosum ATCC BAA-1512</name>
    <dbReference type="NCBI Taxonomy" id="662479"/>
    <lineage>
        <taxon>Archaea</taxon>
        <taxon>Methanobacteriati</taxon>
        <taxon>Methanobacteriota</taxon>
        <taxon>Stenosarchaea group</taxon>
        <taxon>Halobacteria</taxon>
        <taxon>Halobacteriales</taxon>
        <taxon>Haloferacaceae</taxon>
        <taxon>Haloferax</taxon>
    </lineage>
</organism>
<dbReference type="AlphaFoldDB" id="M0II38"/>
<dbReference type="RefSeq" id="WP_008318763.1">
    <property type="nucleotide sequence ID" value="NZ_AOLN01000007.1"/>
</dbReference>
<accession>M0II38</accession>
<protein>
    <submittedName>
        <fullName evidence="1">Uncharacterized protein</fullName>
    </submittedName>
</protein>
<keyword evidence="2" id="KW-1185">Reference proteome</keyword>
<comment type="caution">
    <text evidence="1">The sequence shown here is derived from an EMBL/GenBank/DDBJ whole genome shotgun (WGS) entry which is preliminary data.</text>
</comment>
<dbReference type="STRING" id="662479.C440_04788"/>
<evidence type="ECO:0000313" key="1">
    <source>
        <dbReference type="EMBL" id="ELZ96435.1"/>
    </source>
</evidence>
<sequence>MNDNSAIETVEDIIDEYDASVHHRPTDGITVTAGGEADALSRETAEEIAELIDGELEGYNSFYLSLNDIDGEMSPSSGFVKIRPE</sequence>
<proteinExistence type="predicted"/>